<name>A0A0H4VDV8_9SPHN</name>
<evidence type="ECO:0000259" key="1">
    <source>
        <dbReference type="Pfam" id="PF00144"/>
    </source>
</evidence>
<dbReference type="PANTHER" id="PTHR46825:SF9">
    <property type="entry name" value="BETA-LACTAMASE-RELATED DOMAIN-CONTAINING PROTEIN"/>
    <property type="match status" value="1"/>
</dbReference>
<dbReference type="AlphaFoldDB" id="A0A0H4VDV8"/>
<dbReference type="Gene3D" id="3.40.710.10">
    <property type="entry name" value="DD-peptidase/beta-lactamase superfamily"/>
    <property type="match status" value="1"/>
</dbReference>
<dbReference type="EMBL" id="CP011310">
    <property type="protein sequence ID" value="AKQ41269.1"/>
    <property type="molecule type" value="Genomic_DNA"/>
</dbReference>
<evidence type="ECO:0000313" key="3">
    <source>
        <dbReference type="Proteomes" id="UP000059113"/>
    </source>
</evidence>
<feature type="domain" description="Beta-lactamase-related" evidence="1">
    <location>
        <begin position="125"/>
        <end position="415"/>
    </location>
</feature>
<accession>A0A0H4VDV8</accession>
<dbReference type="Proteomes" id="UP000059113">
    <property type="component" value="Chromosome"/>
</dbReference>
<dbReference type="PANTHER" id="PTHR46825">
    <property type="entry name" value="D-ALANYL-D-ALANINE-CARBOXYPEPTIDASE/ENDOPEPTIDASE AMPH"/>
    <property type="match status" value="1"/>
</dbReference>
<gene>
    <name evidence="2" type="ORF">CP97_03265</name>
</gene>
<sequence length="435" mass="46854">MNAETVEQVYGDWLTAFNSGEEAALQAFYGERMGDPDAVFAIDTALATCGFDPVRVETMTERTITVLLAERCFPALQRLHIELGPGGETKLGALELTPLALTVEGATDAVARFTGRLAARDDFAGSLLITRHGQSILAHSWGTSVGEEGKPITLDTPMYLASAGKMFTAVSILQLVDAGQIALDAPLGTYLTDYSNKEMAKVTIRQLLQHRGGTGDTHILARTDDVNRAGVRTIDDIIALNDDRAPRFSPGSEAEYSNYGFILLGAVIERVSGQSYYDYVSDHIFSPGGMITAGYPDRDNSQTIATGLTTFYGEEDDPVSNIEILPWRGMPDGGGVASANDLQSFFNAMQRGTLLSPAMFDLATTPGQTPWYGAGFVTGSAPYVSWGHGGNSYGMDVAAHYYPAVDTTFICLATRDMACNRLIWFWAPKVLGSSE</sequence>
<evidence type="ECO:0000313" key="2">
    <source>
        <dbReference type="EMBL" id="AKQ41269.1"/>
    </source>
</evidence>
<dbReference type="STRING" id="1648404.CP97_03265"/>
<reference evidence="2 3" key="1">
    <citation type="journal article" date="2015" name="Int. J. Syst. Evol. Microbiol.">
        <title>Erythrobacter atlanticus sp. nov., a bacterium from ocean sediment able to degrade polycyclic aromatic hydrocarbons.</title>
        <authorList>
            <person name="Zhuang L."/>
            <person name="Liu Y."/>
            <person name="Wang L."/>
            <person name="Wang W."/>
            <person name="Shao Z."/>
        </authorList>
    </citation>
    <scope>NUCLEOTIDE SEQUENCE [LARGE SCALE GENOMIC DNA]</scope>
    <source>
        <strain evidence="3">s21-N3</strain>
    </source>
</reference>
<dbReference type="InterPro" id="IPR050491">
    <property type="entry name" value="AmpC-like"/>
</dbReference>
<dbReference type="Pfam" id="PF00144">
    <property type="entry name" value="Beta-lactamase"/>
    <property type="match status" value="1"/>
</dbReference>
<organism evidence="2 3">
    <name type="scientific">Aurantiacibacter atlanticus</name>
    <dbReference type="NCBI Taxonomy" id="1648404"/>
    <lineage>
        <taxon>Bacteria</taxon>
        <taxon>Pseudomonadati</taxon>
        <taxon>Pseudomonadota</taxon>
        <taxon>Alphaproteobacteria</taxon>
        <taxon>Sphingomonadales</taxon>
        <taxon>Erythrobacteraceae</taxon>
        <taxon>Aurantiacibacter</taxon>
    </lineage>
</organism>
<dbReference type="PATRIC" id="fig|1648404.4.peg.690"/>
<proteinExistence type="predicted"/>
<dbReference type="KEGG" id="ery:CP97_03265"/>
<keyword evidence="3" id="KW-1185">Reference proteome</keyword>
<dbReference type="InterPro" id="IPR001466">
    <property type="entry name" value="Beta-lactam-related"/>
</dbReference>
<reference evidence="3" key="2">
    <citation type="submission" date="2015-04" db="EMBL/GenBank/DDBJ databases">
        <title>The complete genome sequence of Erythrobacter sp. s21-N3.</title>
        <authorList>
            <person name="Zhuang L."/>
            <person name="Liu Y."/>
            <person name="Shao Z."/>
        </authorList>
    </citation>
    <scope>NUCLEOTIDE SEQUENCE [LARGE SCALE GENOMIC DNA]</scope>
    <source>
        <strain evidence="3">s21-N3</strain>
    </source>
</reference>
<dbReference type="SUPFAM" id="SSF56601">
    <property type="entry name" value="beta-lactamase/transpeptidase-like"/>
    <property type="match status" value="1"/>
</dbReference>
<dbReference type="InterPro" id="IPR012338">
    <property type="entry name" value="Beta-lactam/transpept-like"/>
</dbReference>
<protein>
    <submittedName>
        <fullName evidence="2">Beta-lactamase class C family protein</fullName>
    </submittedName>
</protein>